<dbReference type="PANTHER" id="PTHR22946">
    <property type="entry name" value="DIENELACTONE HYDROLASE DOMAIN-CONTAINING PROTEIN-RELATED"/>
    <property type="match status" value="1"/>
</dbReference>
<reference evidence="1" key="1">
    <citation type="journal article" date="2021" name="Nat. Commun.">
        <title>Genetic determinants of endophytism in the Arabidopsis root mycobiome.</title>
        <authorList>
            <person name="Mesny F."/>
            <person name="Miyauchi S."/>
            <person name="Thiergart T."/>
            <person name="Pickel B."/>
            <person name="Atanasova L."/>
            <person name="Karlsson M."/>
            <person name="Huettel B."/>
            <person name="Barry K.W."/>
            <person name="Haridas S."/>
            <person name="Chen C."/>
            <person name="Bauer D."/>
            <person name="Andreopoulos W."/>
            <person name="Pangilinan J."/>
            <person name="LaButti K."/>
            <person name="Riley R."/>
            <person name="Lipzen A."/>
            <person name="Clum A."/>
            <person name="Drula E."/>
            <person name="Henrissat B."/>
            <person name="Kohler A."/>
            <person name="Grigoriev I.V."/>
            <person name="Martin F.M."/>
            <person name="Hacquard S."/>
        </authorList>
    </citation>
    <scope>NUCLEOTIDE SEQUENCE</scope>
    <source>
        <strain evidence="1">MPI-CAGE-AT-0023</strain>
    </source>
</reference>
<dbReference type="EMBL" id="JAGMUX010000026">
    <property type="protein sequence ID" value="KAH7224431.1"/>
    <property type="molecule type" value="Genomic_DNA"/>
</dbReference>
<dbReference type="GO" id="GO:0016787">
    <property type="term" value="F:hydrolase activity"/>
    <property type="evidence" value="ECO:0007669"/>
    <property type="project" value="UniProtKB-KW"/>
</dbReference>
<dbReference type="RefSeq" id="XP_046042492.1">
    <property type="nucleotide sequence ID" value="XM_046196386.1"/>
</dbReference>
<dbReference type="InterPro" id="IPR050261">
    <property type="entry name" value="FrsA_esterase"/>
</dbReference>
<proteinExistence type="predicted"/>
<organism evidence="1 2">
    <name type="scientific">Fusarium redolens</name>
    <dbReference type="NCBI Taxonomy" id="48865"/>
    <lineage>
        <taxon>Eukaryota</taxon>
        <taxon>Fungi</taxon>
        <taxon>Dikarya</taxon>
        <taxon>Ascomycota</taxon>
        <taxon>Pezizomycotina</taxon>
        <taxon>Sordariomycetes</taxon>
        <taxon>Hypocreomycetidae</taxon>
        <taxon>Hypocreales</taxon>
        <taxon>Nectriaceae</taxon>
        <taxon>Fusarium</taxon>
        <taxon>Fusarium redolens species complex</taxon>
    </lineage>
</organism>
<evidence type="ECO:0000313" key="1">
    <source>
        <dbReference type="EMBL" id="KAH7224431.1"/>
    </source>
</evidence>
<dbReference type="SUPFAM" id="SSF53474">
    <property type="entry name" value="alpha/beta-Hydrolases"/>
    <property type="match status" value="1"/>
</dbReference>
<keyword evidence="2" id="KW-1185">Reference proteome</keyword>
<evidence type="ECO:0000313" key="2">
    <source>
        <dbReference type="Proteomes" id="UP000720189"/>
    </source>
</evidence>
<dbReference type="OrthoDB" id="249703at2759"/>
<dbReference type="Gene3D" id="3.40.50.1820">
    <property type="entry name" value="alpha/beta hydrolase"/>
    <property type="match status" value="1"/>
</dbReference>
<dbReference type="PANTHER" id="PTHR22946:SF12">
    <property type="entry name" value="CONIDIAL PIGMENT BIOSYNTHESIS PROTEIN AYG1 (AFU_ORTHOLOGUE AFUA_2G17550)"/>
    <property type="match status" value="1"/>
</dbReference>
<name>A0A9P9JRE9_FUSRE</name>
<dbReference type="GeneID" id="70226340"/>
<keyword evidence="1" id="KW-0378">Hydrolase</keyword>
<comment type="caution">
    <text evidence="1">The sequence shown here is derived from an EMBL/GenBank/DDBJ whole genome shotgun (WGS) entry which is preliminary data.</text>
</comment>
<sequence length="324" mass="36155">MLRFKNINNVLSFYNIFIKLATQVYSQAKAINSSADFYFYGNWTDPRINDIWAKHLDAFNAAIALLPVPGKRIELPFTDGKLRIPAIFYGSGKKEARPTIILGNGYDGGQEEMLHVMGKAILERGMNVITYEGPGQPTVRRKQNLGFIHEWEKVVTPVVDYLLTHPEVDPKSIGLLGYSFGGMLAPRAAAFEHRLAPVFAVDDCQEAPFRRLFESHDATTLDSMTRQLLQNPLTPASMRWAIQQAPVFVGSAEDDIFFSGQAKLLVDSLGSKATFKSFGNFDGAGEHCQAGASVFLSQTALNWFAEIVGSHKEYSRHFEVEREL</sequence>
<protein>
    <submittedName>
        <fullName evidence="1">Alpha/Beta hydrolase protein</fullName>
    </submittedName>
</protein>
<dbReference type="Proteomes" id="UP000720189">
    <property type="component" value="Unassembled WGS sequence"/>
</dbReference>
<accession>A0A9P9JRE9</accession>
<dbReference type="AlphaFoldDB" id="A0A9P9JRE9"/>
<dbReference type="InterPro" id="IPR029058">
    <property type="entry name" value="AB_hydrolase_fold"/>
</dbReference>
<gene>
    <name evidence="1" type="ORF">BKA55DRAFT_599372</name>
</gene>